<feature type="repeat" description="PPR" evidence="2">
    <location>
        <begin position="115"/>
        <end position="149"/>
    </location>
</feature>
<sequence>MIVHFKVYICLRFIHFNNADMHLKSYIFRQLSYLTHSHFTPPPPVTLINSKIRDLVKQKQYLEALQLYSKKPNFPISTTKFTFPSLLKACASISNLYNGKTLHATIIYMGLLSDDPYITTSLIDMYVKCGSLGNAVKVFEELSEREVCFRDVTVWNSMIDGYFKFGCILEGIGQFCRMQRLDVKPDAYSLSILLGVCDNGILGCKEGKQMHGYILRNMFNCDPFLDTAIVDMYLSCGQLVYAWRVFDKLGDKSSVVVWNVMIGGFCEKGLWECSLELYSLAKNESVKFLSTSFSTALSACGSSEDVSFGKQVHCDVIKMGFQSNPYVYTSLLTMYAKCKLVEDAEGIFYQILDKEIEVWNAMISAYVNNGRAYDALEIYNQMRVNAIPSDAFTVLNIFTSTGMIGLHDFGRSVHAELIKKPIQSNIAIQSALLTMYAKCGSNADANLVFSTMEERDVVAFGSVISGFCRNSKFEEALGFFRAMEADGVKPDSDVMVSVISACSGLENVDSGGQIHGFVIKNGFQLDLFVASSLIDMYSKCGFLDSAEKVFSGMPHKSLVTWNSMISCYCRNGLPEHSIKLFPQILHHGFHPDSVSITSVLGAISSVAALIQGKIVHGYLTRLEIQCDIQVENALIDMYIKCGFLKYARYIFQNMFPKDLVTWNSMIAGYGSHGDCLKAMRLFDEMKSSGLRPDAVTFLCLLSSCNHSGLIEAGQNLFQSMQVEYGIEPKMEHYVNMVDLLGRAGRLDEAYEFVRSMPIEPDRSIWLSLLCACRVHRNVELGELAAQNLLKLEPSTGSNYVHLLNLYGEAELWDKAADLRASMKEKGLKKHPGCSWIEVKDRVDIFLSGDSSSPRTTEIYETLNSLRNNMRKKGENHFSVD</sequence>
<name>A0AAD9WP08_9ROSI</name>
<dbReference type="PANTHER" id="PTHR47926">
    <property type="entry name" value="PENTATRICOPEPTIDE REPEAT-CONTAINING PROTEIN"/>
    <property type="match status" value="1"/>
</dbReference>
<dbReference type="InterPro" id="IPR046848">
    <property type="entry name" value="E_motif"/>
</dbReference>
<dbReference type="FunFam" id="1.25.40.10:FF:000285">
    <property type="entry name" value="Pentatricopeptide repeat-containing protein, chloroplastic"/>
    <property type="match status" value="1"/>
</dbReference>
<evidence type="ECO:0000313" key="3">
    <source>
        <dbReference type="EMBL" id="KAK2637247.1"/>
    </source>
</evidence>
<keyword evidence="4" id="KW-1185">Reference proteome</keyword>
<gene>
    <name evidence="3" type="ORF">Ddye_032039</name>
</gene>
<dbReference type="FunFam" id="1.25.40.10:FF:000073">
    <property type="entry name" value="Pentatricopeptide repeat-containing protein chloroplastic"/>
    <property type="match status" value="1"/>
</dbReference>
<dbReference type="PANTHER" id="PTHR47926:SF452">
    <property type="entry name" value="PENTATRICOPEPTIDE REPEAT-CONTAINING PROTEIN"/>
    <property type="match status" value="1"/>
</dbReference>
<dbReference type="Pfam" id="PF20431">
    <property type="entry name" value="E_motif"/>
    <property type="match status" value="1"/>
</dbReference>
<feature type="repeat" description="PPR" evidence="2">
    <location>
        <begin position="355"/>
        <end position="389"/>
    </location>
</feature>
<dbReference type="Gene3D" id="1.25.40.10">
    <property type="entry name" value="Tetratricopeptide repeat domain"/>
    <property type="match status" value="5"/>
</dbReference>
<evidence type="ECO:0000256" key="1">
    <source>
        <dbReference type="ARBA" id="ARBA00022737"/>
    </source>
</evidence>
<dbReference type="Proteomes" id="UP001280121">
    <property type="component" value="Unassembled WGS sequence"/>
</dbReference>
<dbReference type="Pfam" id="PF01535">
    <property type="entry name" value="PPR"/>
    <property type="match status" value="7"/>
</dbReference>
<proteinExistence type="predicted"/>
<feature type="repeat" description="PPR" evidence="2">
    <location>
        <begin position="254"/>
        <end position="288"/>
    </location>
</feature>
<dbReference type="InterPro" id="IPR011990">
    <property type="entry name" value="TPR-like_helical_dom_sf"/>
</dbReference>
<dbReference type="FunFam" id="1.25.40.10:FF:000682">
    <property type="entry name" value="Pentatricopeptide repeat-containing protein At3g16610"/>
    <property type="match status" value="1"/>
</dbReference>
<dbReference type="GO" id="GO:0003723">
    <property type="term" value="F:RNA binding"/>
    <property type="evidence" value="ECO:0007669"/>
    <property type="project" value="InterPro"/>
</dbReference>
<dbReference type="AlphaFoldDB" id="A0AAD9WP08"/>
<feature type="repeat" description="PPR" evidence="2">
    <location>
        <begin position="456"/>
        <end position="490"/>
    </location>
</feature>
<dbReference type="PROSITE" id="PS51375">
    <property type="entry name" value="PPR"/>
    <property type="match status" value="7"/>
</dbReference>
<reference evidence="3" key="1">
    <citation type="journal article" date="2023" name="Plant J.">
        <title>Genome sequences and population genomics provide insights into the demographic history, inbreeding, and mutation load of two 'living fossil' tree species of Dipteronia.</title>
        <authorList>
            <person name="Feng Y."/>
            <person name="Comes H.P."/>
            <person name="Chen J."/>
            <person name="Zhu S."/>
            <person name="Lu R."/>
            <person name="Zhang X."/>
            <person name="Li P."/>
            <person name="Qiu J."/>
            <person name="Olsen K.M."/>
            <person name="Qiu Y."/>
        </authorList>
    </citation>
    <scope>NUCLEOTIDE SEQUENCE</scope>
    <source>
        <strain evidence="3">KIB01</strain>
    </source>
</reference>
<dbReference type="InterPro" id="IPR002885">
    <property type="entry name" value="PPR_rpt"/>
</dbReference>
<accession>A0AAD9WP08</accession>
<keyword evidence="1" id="KW-0677">Repeat</keyword>
<protein>
    <recommendedName>
        <fullName evidence="5">Pentatricopeptide repeat-containing protein</fullName>
    </recommendedName>
</protein>
<dbReference type="Pfam" id="PF13041">
    <property type="entry name" value="PPR_2"/>
    <property type="match status" value="4"/>
</dbReference>
<organism evidence="3 4">
    <name type="scientific">Dipteronia dyeriana</name>
    <dbReference type="NCBI Taxonomy" id="168575"/>
    <lineage>
        <taxon>Eukaryota</taxon>
        <taxon>Viridiplantae</taxon>
        <taxon>Streptophyta</taxon>
        <taxon>Embryophyta</taxon>
        <taxon>Tracheophyta</taxon>
        <taxon>Spermatophyta</taxon>
        <taxon>Magnoliopsida</taxon>
        <taxon>eudicotyledons</taxon>
        <taxon>Gunneridae</taxon>
        <taxon>Pentapetalae</taxon>
        <taxon>rosids</taxon>
        <taxon>malvids</taxon>
        <taxon>Sapindales</taxon>
        <taxon>Sapindaceae</taxon>
        <taxon>Hippocastanoideae</taxon>
        <taxon>Acereae</taxon>
        <taxon>Dipteronia</taxon>
    </lineage>
</organism>
<dbReference type="EMBL" id="JANJYI010000009">
    <property type="protein sequence ID" value="KAK2637247.1"/>
    <property type="molecule type" value="Genomic_DNA"/>
</dbReference>
<evidence type="ECO:0008006" key="5">
    <source>
        <dbReference type="Google" id="ProtNLM"/>
    </source>
</evidence>
<dbReference type="NCBIfam" id="TIGR00756">
    <property type="entry name" value="PPR"/>
    <property type="match status" value="5"/>
</dbReference>
<dbReference type="FunFam" id="1.25.40.10:FF:000031">
    <property type="entry name" value="Pentatricopeptide repeat-containing protein mitochondrial"/>
    <property type="match status" value="1"/>
</dbReference>
<comment type="caution">
    <text evidence="3">The sequence shown here is derived from an EMBL/GenBank/DDBJ whole genome shotgun (WGS) entry which is preliminary data.</text>
</comment>
<feature type="repeat" description="PPR" evidence="2">
    <location>
        <begin position="658"/>
        <end position="692"/>
    </location>
</feature>
<dbReference type="GO" id="GO:0009451">
    <property type="term" value="P:RNA modification"/>
    <property type="evidence" value="ECO:0007669"/>
    <property type="project" value="InterPro"/>
</dbReference>
<dbReference type="InterPro" id="IPR046960">
    <property type="entry name" value="PPR_At4g14850-like_plant"/>
</dbReference>
<evidence type="ECO:0000256" key="2">
    <source>
        <dbReference type="PROSITE-ProRule" id="PRU00708"/>
    </source>
</evidence>
<feature type="repeat" description="PPR" evidence="2">
    <location>
        <begin position="151"/>
        <end position="185"/>
    </location>
</feature>
<dbReference type="FunFam" id="1.25.40.10:FF:000366">
    <property type="entry name" value="Pentatricopeptide (PPR) repeat-containing protein"/>
    <property type="match status" value="1"/>
</dbReference>
<feature type="repeat" description="PPR" evidence="2">
    <location>
        <begin position="557"/>
        <end position="591"/>
    </location>
</feature>
<evidence type="ECO:0000313" key="4">
    <source>
        <dbReference type="Proteomes" id="UP001280121"/>
    </source>
</evidence>